<feature type="transmembrane region" description="Helical" evidence="1">
    <location>
        <begin position="48"/>
        <end position="81"/>
    </location>
</feature>
<dbReference type="AlphaFoldDB" id="A0A1G2Q960"/>
<dbReference type="Proteomes" id="UP000176494">
    <property type="component" value="Unassembled WGS sequence"/>
</dbReference>
<dbReference type="EMBL" id="MHTG01000034">
    <property type="protein sequence ID" value="OHA56689.1"/>
    <property type="molecule type" value="Genomic_DNA"/>
</dbReference>
<organism evidence="2 3">
    <name type="scientific">Candidatus Vogelbacteria bacterium GWA1_51_14</name>
    <dbReference type="NCBI Taxonomy" id="1802435"/>
    <lineage>
        <taxon>Bacteria</taxon>
        <taxon>Candidatus Vogeliibacteriota</taxon>
    </lineage>
</organism>
<gene>
    <name evidence="2" type="ORF">A2114_02335</name>
</gene>
<sequence length="96" mass="11017">MNTFWYWFEVYGWASLGIGVLVGLVAFLFQWLIGLVDYEDQTSIKFKVLVSVLVGIAALFTWPLAILGILVICFLFLAIVWLIDSPNKPRLPRSHW</sequence>
<evidence type="ECO:0008006" key="4">
    <source>
        <dbReference type="Google" id="ProtNLM"/>
    </source>
</evidence>
<protein>
    <recommendedName>
        <fullName evidence="4">DUF2516 family protein</fullName>
    </recommendedName>
</protein>
<keyword evidence="1" id="KW-0812">Transmembrane</keyword>
<name>A0A1G2Q960_9BACT</name>
<comment type="caution">
    <text evidence="2">The sequence shown here is derived from an EMBL/GenBank/DDBJ whole genome shotgun (WGS) entry which is preliminary data.</text>
</comment>
<reference evidence="2 3" key="1">
    <citation type="journal article" date="2016" name="Nat. Commun.">
        <title>Thousands of microbial genomes shed light on interconnected biogeochemical processes in an aquifer system.</title>
        <authorList>
            <person name="Anantharaman K."/>
            <person name="Brown C.T."/>
            <person name="Hug L.A."/>
            <person name="Sharon I."/>
            <person name="Castelle C.J."/>
            <person name="Probst A.J."/>
            <person name="Thomas B.C."/>
            <person name="Singh A."/>
            <person name="Wilkins M.J."/>
            <person name="Karaoz U."/>
            <person name="Brodie E.L."/>
            <person name="Williams K.H."/>
            <person name="Hubbard S.S."/>
            <person name="Banfield J.F."/>
        </authorList>
    </citation>
    <scope>NUCLEOTIDE SEQUENCE [LARGE SCALE GENOMIC DNA]</scope>
</reference>
<evidence type="ECO:0000313" key="3">
    <source>
        <dbReference type="Proteomes" id="UP000176494"/>
    </source>
</evidence>
<proteinExistence type="predicted"/>
<evidence type="ECO:0000256" key="1">
    <source>
        <dbReference type="SAM" id="Phobius"/>
    </source>
</evidence>
<evidence type="ECO:0000313" key="2">
    <source>
        <dbReference type="EMBL" id="OHA56689.1"/>
    </source>
</evidence>
<keyword evidence="1" id="KW-1133">Transmembrane helix</keyword>
<feature type="transmembrane region" description="Helical" evidence="1">
    <location>
        <begin position="12"/>
        <end position="36"/>
    </location>
</feature>
<dbReference type="STRING" id="1802435.A2114_02335"/>
<keyword evidence="1" id="KW-0472">Membrane</keyword>
<accession>A0A1G2Q960</accession>